<feature type="compositionally biased region" description="Basic and acidic residues" evidence="1">
    <location>
        <begin position="512"/>
        <end position="521"/>
    </location>
</feature>
<dbReference type="AlphaFoldDB" id="A0AAJ0HI63"/>
<evidence type="ECO:0000256" key="1">
    <source>
        <dbReference type="SAM" id="MobiDB-lite"/>
    </source>
</evidence>
<dbReference type="Proteomes" id="UP001275084">
    <property type="component" value="Unassembled WGS sequence"/>
</dbReference>
<dbReference type="EMBL" id="JAUIQD010000004">
    <property type="protein sequence ID" value="KAK3352857.1"/>
    <property type="molecule type" value="Genomic_DNA"/>
</dbReference>
<evidence type="ECO:0000313" key="2">
    <source>
        <dbReference type="EMBL" id="KAK3352857.1"/>
    </source>
</evidence>
<comment type="caution">
    <text evidence="2">The sequence shown here is derived from an EMBL/GenBank/DDBJ whole genome shotgun (WGS) entry which is preliminary data.</text>
</comment>
<reference evidence="2" key="2">
    <citation type="submission" date="2023-06" db="EMBL/GenBank/DDBJ databases">
        <authorList>
            <consortium name="Lawrence Berkeley National Laboratory"/>
            <person name="Haridas S."/>
            <person name="Hensen N."/>
            <person name="Bonometti L."/>
            <person name="Westerberg I."/>
            <person name="Brannstrom I.O."/>
            <person name="Guillou S."/>
            <person name="Cros-Aarteil S."/>
            <person name="Calhoun S."/>
            <person name="Kuo A."/>
            <person name="Mondo S."/>
            <person name="Pangilinan J."/>
            <person name="Riley R."/>
            <person name="Labutti K."/>
            <person name="Andreopoulos B."/>
            <person name="Lipzen A."/>
            <person name="Chen C."/>
            <person name="Yanf M."/>
            <person name="Daum C."/>
            <person name="Ng V."/>
            <person name="Clum A."/>
            <person name="Steindorff A."/>
            <person name="Ohm R."/>
            <person name="Martin F."/>
            <person name="Silar P."/>
            <person name="Natvig D."/>
            <person name="Lalanne C."/>
            <person name="Gautier V."/>
            <person name="Ament-Velasquez S.L."/>
            <person name="Kruys A."/>
            <person name="Hutchinson M.I."/>
            <person name="Powell A.J."/>
            <person name="Barry K."/>
            <person name="Miller A.N."/>
            <person name="Grigoriev I.V."/>
            <person name="Debuchy R."/>
            <person name="Gladieux P."/>
            <person name="Thoren M.H."/>
            <person name="Johannesson H."/>
        </authorList>
    </citation>
    <scope>NUCLEOTIDE SEQUENCE</scope>
    <source>
        <strain evidence="2">CBS 955.72</strain>
    </source>
</reference>
<sequence length="580" mass="65097">MPKMSENGPHASLVIGAMRVHEEENILATEKNVHPDFHEKKRLNVRSSPFRERESRVGRAIKEDYSEELGYLLALGQLELNPKCPMARLLADDSGKGFHTLLSFCVDLDAAKCLSLLICWERGLPNSPYQYDHAGLLDQARTLMLRRGQMGCHVFLDPEPKVPGMESALQLVMAKSPDVVKSASRLFERSMDYYPWLMMHCGSDVAHPALIESLAAKIPNAHDLSYCEKWHGTYVSPLSVAAGMLNVSSMEVLMRRGAMAFEPFMKAGVLNHANPLFSAITQVFLPGKASDGVLSEFGSRNPNAVRQGTAPIKAWRVTIRTSAARMRTAVKMLLEEATDCFEGPGEYNEMLHIASMALIFTLRVNLFKAVQSLTDTRTQRKLLAADIPDRFRDVLSENAEPDSWAFFIDNKDEPYFWDRMWRRGLTVRDLRETLQRSNMLIDQDFVHTWLLLMTPKILEKAEMLANTKASVPRPGSLSTEDCLYVLLLSLEIGNNPSVRRVCSPESHLDCSDFERGSDSKAKTSGRWVTPSYVQGEGPIDKIDVTGSLEPTDSETEDDSDSEVGDDDVNYEAWLRFPSSR</sequence>
<accession>A0AAJ0HI63</accession>
<organism evidence="2 3">
    <name type="scientific">Lasiosphaeria hispida</name>
    <dbReference type="NCBI Taxonomy" id="260671"/>
    <lineage>
        <taxon>Eukaryota</taxon>
        <taxon>Fungi</taxon>
        <taxon>Dikarya</taxon>
        <taxon>Ascomycota</taxon>
        <taxon>Pezizomycotina</taxon>
        <taxon>Sordariomycetes</taxon>
        <taxon>Sordariomycetidae</taxon>
        <taxon>Sordariales</taxon>
        <taxon>Lasiosphaeriaceae</taxon>
        <taxon>Lasiosphaeria</taxon>
    </lineage>
</organism>
<proteinExistence type="predicted"/>
<reference evidence="2" key="1">
    <citation type="journal article" date="2023" name="Mol. Phylogenet. Evol.">
        <title>Genome-scale phylogeny and comparative genomics of the fungal order Sordariales.</title>
        <authorList>
            <person name="Hensen N."/>
            <person name="Bonometti L."/>
            <person name="Westerberg I."/>
            <person name="Brannstrom I.O."/>
            <person name="Guillou S."/>
            <person name="Cros-Aarteil S."/>
            <person name="Calhoun S."/>
            <person name="Haridas S."/>
            <person name="Kuo A."/>
            <person name="Mondo S."/>
            <person name="Pangilinan J."/>
            <person name="Riley R."/>
            <person name="LaButti K."/>
            <person name="Andreopoulos B."/>
            <person name="Lipzen A."/>
            <person name="Chen C."/>
            <person name="Yan M."/>
            <person name="Daum C."/>
            <person name="Ng V."/>
            <person name="Clum A."/>
            <person name="Steindorff A."/>
            <person name="Ohm R.A."/>
            <person name="Martin F."/>
            <person name="Silar P."/>
            <person name="Natvig D.O."/>
            <person name="Lalanne C."/>
            <person name="Gautier V."/>
            <person name="Ament-Velasquez S.L."/>
            <person name="Kruys A."/>
            <person name="Hutchinson M.I."/>
            <person name="Powell A.J."/>
            <person name="Barry K."/>
            <person name="Miller A.N."/>
            <person name="Grigoriev I.V."/>
            <person name="Debuchy R."/>
            <person name="Gladieux P."/>
            <person name="Hiltunen Thoren M."/>
            <person name="Johannesson H."/>
        </authorList>
    </citation>
    <scope>NUCLEOTIDE SEQUENCE</scope>
    <source>
        <strain evidence="2">CBS 955.72</strain>
    </source>
</reference>
<keyword evidence="3" id="KW-1185">Reference proteome</keyword>
<gene>
    <name evidence="2" type="ORF">B0T25DRAFT_542988</name>
</gene>
<evidence type="ECO:0000313" key="3">
    <source>
        <dbReference type="Proteomes" id="UP001275084"/>
    </source>
</evidence>
<feature type="compositionally biased region" description="Acidic residues" evidence="1">
    <location>
        <begin position="551"/>
        <end position="568"/>
    </location>
</feature>
<name>A0AAJ0HI63_9PEZI</name>
<protein>
    <submittedName>
        <fullName evidence="2">Uncharacterized protein</fullName>
    </submittedName>
</protein>
<feature type="region of interest" description="Disordered" evidence="1">
    <location>
        <begin position="512"/>
        <end position="568"/>
    </location>
</feature>